<sequence>MSYQERYFPDLAYRAYLNHAAIAPLARPVAAAVRDMVDVYGRQGMKGWSYGAARRNNLRLNLAKMLGCDPDDLGLVSNTSHGLMTVAHEYPWQAGDRIVLLRGEFPGNVLPWLSAARRFHLEVLWLDPRDISERTAALAKALARRPRLIALSWVQYQTGWTLSLEDLAALRAESGIHVCLDAIQGLGALPMDLRRTPLDFVVSGAHKWLLSPEGCGFLYVHPDRMAALDPFFAGWQSTDQPVDFLFEGAGHVDYRKPYRGEASRVEWATLSPYPFAGMDAAIGLFLEVGLDEISRRILELARYTRHLLTEAGFPVLRERADAGIVSLPMASPRLKETARRLDQAGIAVATPDGHLRIAPHFYNREDQIDFAVDHLMRLAKLD</sequence>
<name>A0A8A4TSD8_SULCO</name>
<dbReference type="PANTHER" id="PTHR43586">
    <property type="entry name" value="CYSTEINE DESULFURASE"/>
    <property type="match status" value="1"/>
</dbReference>
<dbReference type="Gene3D" id="3.90.1150.10">
    <property type="entry name" value="Aspartate Aminotransferase, domain 1"/>
    <property type="match status" value="1"/>
</dbReference>
<comment type="similarity">
    <text evidence="3">Belongs to the class-V pyridoxal-phosphate-dependent aminotransferase family.</text>
</comment>
<dbReference type="GO" id="GO:0008483">
    <property type="term" value="F:transaminase activity"/>
    <property type="evidence" value="ECO:0007669"/>
    <property type="project" value="UniProtKB-KW"/>
</dbReference>
<reference evidence="6" key="1">
    <citation type="submission" date="2021-03" db="EMBL/GenBank/DDBJ databases">
        <title>Acanthopleuribacteraceae sp. M133.</title>
        <authorList>
            <person name="Wang G."/>
        </authorList>
    </citation>
    <scope>NUCLEOTIDE SEQUENCE</scope>
    <source>
        <strain evidence="6">M133</strain>
    </source>
</reference>
<evidence type="ECO:0000313" key="7">
    <source>
        <dbReference type="Proteomes" id="UP000663929"/>
    </source>
</evidence>
<dbReference type="Pfam" id="PF00266">
    <property type="entry name" value="Aminotran_5"/>
    <property type="match status" value="1"/>
</dbReference>
<protein>
    <submittedName>
        <fullName evidence="6">Aminotransferase class V-fold PLP-dependent enzyme</fullName>
    </submittedName>
</protein>
<evidence type="ECO:0000256" key="4">
    <source>
        <dbReference type="RuleBase" id="RU004504"/>
    </source>
</evidence>
<keyword evidence="7" id="KW-1185">Reference proteome</keyword>
<accession>A0A8A4TSD8</accession>
<evidence type="ECO:0000256" key="2">
    <source>
        <dbReference type="ARBA" id="ARBA00022898"/>
    </source>
</evidence>
<dbReference type="Proteomes" id="UP000663929">
    <property type="component" value="Chromosome"/>
</dbReference>
<organism evidence="6 7">
    <name type="scientific">Sulfidibacter corallicola</name>
    <dbReference type="NCBI Taxonomy" id="2818388"/>
    <lineage>
        <taxon>Bacteria</taxon>
        <taxon>Pseudomonadati</taxon>
        <taxon>Acidobacteriota</taxon>
        <taxon>Holophagae</taxon>
        <taxon>Acanthopleuribacterales</taxon>
        <taxon>Acanthopleuribacteraceae</taxon>
        <taxon>Sulfidibacter</taxon>
    </lineage>
</organism>
<keyword evidence="6" id="KW-0808">Transferase</keyword>
<evidence type="ECO:0000256" key="3">
    <source>
        <dbReference type="RuleBase" id="RU004075"/>
    </source>
</evidence>
<dbReference type="KEGG" id="scor:J3U87_10465"/>
<keyword evidence="2" id="KW-0663">Pyridoxal phosphate</keyword>
<dbReference type="EMBL" id="CP071793">
    <property type="protein sequence ID" value="QTD52889.1"/>
    <property type="molecule type" value="Genomic_DNA"/>
</dbReference>
<comment type="cofactor">
    <cofactor evidence="1 4">
        <name>pyridoxal 5'-phosphate</name>
        <dbReference type="ChEBI" id="CHEBI:597326"/>
    </cofactor>
</comment>
<dbReference type="InterPro" id="IPR015422">
    <property type="entry name" value="PyrdxlP-dep_Trfase_small"/>
</dbReference>
<evidence type="ECO:0000313" key="6">
    <source>
        <dbReference type="EMBL" id="QTD52889.1"/>
    </source>
</evidence>
<dbReference type="AlphaFoldDB" id="A0A8A4TSD8"/>
<dbReference type="InterPro" id="IPR015421">
    <property type="entry name" value="PyrdxlP-dep_Trfase_major"/>
</dbReference>
<evidence type="ECO:0000256" key="1">
    <source>
        <dbReference type="ARBA" id="ARBA00001933"/>
    </source>
</evidence>
<dbReference type="InterPro" id="IPR015424">
    <property type="entry name" value="PyrdxlP-dep_Trfase"/>
</dbReference>
<dbReference type="RefSeq" id="WP_237382987.1">
    <property type="nucleotide sequence ID" value="NZ_CP071793.1"/>
</dbReference>
<dbReference type="PANTHER" id="PTHR43586:SF15">
    <property type="entry name" value="BLR3095 PROTEIN"/>
    <property type="match status" value="1"/>
</dbReference>
<dbReference type="InterPro" id="IPR000192">
    <property type="entry name" value="Aminotrans_V_dom"/>
</dbReference>
<dbReference type="Gene3D" id="3.40.640.10">
    <property type="entry name" value="Type I PLP-dependent aspartate aminotransferase-like (Major domain)"/>
    <property type="match status" value="1"/>
</dbReference>
<feature type="domain" description="Aminotransferase class V" evidence="5">
    <location>
        <begin position="16"/>
        <end position="354"/>
    </location>
</feature>
<evidence type="ECO:0000259" key="5">
    <source>
        <dbReference type="Pfam" id="PF00266"/>
    </source>
</evidence>
<dbReference type="PROSITE" id="PS00595">
    <property type="entry name" value="AA_TRANSFER_CLASS_5"/>
    <property type="match status" value="1"/>
</dbReference>
<keyword evidence="6" id="KW-0032">Aminotransferase</keyword>
<dbReference type="InterPro" id="IPR020578">
    <property type="entry name" value="Aminotrans_V_PyrdxlP_BS"/>
</dbReference>
<gene>
    <name evidence="6" type="ORF">J3U87_10465</name>
</gene>
<proteinExistence type="inferred from homology"/>
<dbReference type="SUPFAM" id="SSF53383">
    <property type="entry name" value="PLP-dependent transferases"/>
    <property type="match status" value="1"/>
</dbReference>